<name>A0A9D3ZMR9_9ROSI</name>
<feature type="region of interest" description="Disordered" evidence="1">
    <location>
        <begin position="124"/>
        <end position="152"/>
    </location>
</feature>
<gene>
    <name evidence="2" type="ORF">J1N35_038309</name>
</gene>
<evidence type="ECO:0000256" key="1">
    <source>
        <dbReference type="SAM" id="MobiDB-lite"/>
    </source>
</evidence>
<accession>A0A9D3ZMR9</accession>
<proteinExistence type="predicted"/>
<sequence>MRLLLIKENGEYTSDSNKTDPDMPELIDDIDDEGSEVHGVKQCLITFKLGTYIVDVWCGVIPMHAAHLLLGRPWQYNCDVIHHGKLNQYSFIFHGKKYFFTPFNPKDVHNDQVKMRNFCKEVMGSKTQNSKKATRKKDSSKNSQINDGPMVSVSSCEKKRVVHNFYTSGKDVRRALLTK</sequence>
<keyword evidence="3" id="KW-1185">Reference proteome</keyword>
<reference evidence="2 3" key="1">
    <citation type="journal article" date="2021" name="Plant Biotechnol. J.">
        <title>Multi-omics assisted identification of the key and species-specific regulatory components of drought-tolerant mechanisms in Gossypium stocksii.</title>
        <authorList>
            <person name="Yu D."/>
            <person name="Ke L."/>
            <person name="Zhang D."/>
            <person name="Wu Y."/>
            <person name="Sun Y."/>
            <person name="Mei J."/>
            <person name="Sun J."/>
            <person name="Sun Y."/>
        </authorList>
    </citation>
    <scope>NUCLEOTIDE SEQUENCE [LARGE SCALE GENOMIC DNA]</scope>
    <source>
        <strain evidence="3">cv. E1</strain>
        <tissue evidence="2">Leaf</tissue>
    </source>
</reference>
<dbReference type="PANTHER" id="PTHR35046">
    <property type="entry name" value="ZINC KNUCKLE (CCHC-TYPE) FAMILY PROTEIN"/>
    <property type="match status" value="1"/>
</dbReference>
<dbReference type="OrthoDB" id="1934635at2759"/>
<evidence type="ECO:0000313" key="2">
    <source>
        <dbReference type="EMBL" id="KAH1047525.1"/>
    </source>
</evidence>
<dbReference type="EMBL" id="JAIQCV010000011">
    <property type="protein sequence ID" value="KAH1047525.1"/>
    <property type="molecule type" value="Genomic_DNA"/>
</dbReference>
<organism evidence="2 3">
    <name type="scientific">Gossypium stocksii</name>
    <dbReference type="NCBI Taxonomy" id="47602"/>
    <lineage>
        <taxon>Eukaryota</taxon>
        <taxon>Viridiplantae</taxon>
        <taxon>Streptophyta</taxon>
        <taxon>Embryophyta</taxon>
        <taxon>Tracheophyta</taxon>
        <taxon>Spermatophyta</taxon>
        <taxon>Magnoliopsida</taxon>
        <taxon>eudicotyledons</taxon>
        <taxon>Gunneridae</taxon>
        <taxon>Pentapetalae</taxon>
        <taxon>rosids</taxon>
        <taxon>malvids</taxon>
        <taxon>Malvales</taxon>
        <taxon>Malvaceae</taxon>
        <taxon>Malvoideae</taxon>
        <taxon>Gossypium</taxon>
    </lineage>
</organism>
<comment type="caution">
    <text evidence="2">The sequence shown here is derived from an EMBL/GenBank/DDBJ whole genome shotgun (WGS) entry which is preliminary data.</text>
</comment>
<dbReference type="Proteomes" id="UP000828251">
    <property type="component" value="Unassembled WGS sequence"/>
</dbReference>
<evidence type="ECO:0000313" key="3">
    <source>
        <dbReference type="Proteomes" id="UP000828251"/>
    </source>
</evidence>
<protein>
    <submittedName>
        <fullName evidence="2">Uncharacterized protein</fullName>
    </submittedName>
</protein>
<dbReference type="AlphaFoldDB" id="A0A9D3ZMR9"/>
<dbReference type="PANTHER" id="PTHR35046:SF9">
    <property type="entry name" value="RNA-DIRECTED DNA POLYMERASE"/>
    <property type="match status" value="1"/>
</dbReference>